<accession>A0A381VQL6</accession>
<evidence type="ECO:0000313" key="1">
    <source>
        <dbReference type="EMBL" id="SVA42331.1"/>
    </source>
</evidence>
<dbReference type="PANTHER" id="PTHR34387">
    <property type="entry name" value="SLR1258 PROTEIN"/>
    <property type="match status" value="1"/>
</dbReference>
<gene>
    <name evidence="1" type="ORF">METZ01_LOCUS95185</name>
</gene>
<dbReference type="PANTHER" id="PTHR34387:SF1">
    <property type="entry name" value="PERIPLASMIC IMMUNOGENIC PROTEIN"/>
    <property type="match status" value="1"/>
</dbReference>
<dbReference type="EMBL" id="UINC01009437">
    <property type="protein sequence ID" value="SVA42331.1"/>
    <property type="molecule type" value="Genomic_DNA"/>
</dbReference>
<dbReference type="InterPro" id="IPR007497">
    <property type="entry name" value="SIMPL/DUF541"/>
</dbReference>
<dbReference type="Gene3D" id="3.30.110.170">
    <property type="entry name" value="Protein of unknown function (DUF541), domain 1"/>
    <property type="match status" value="1"/>
</dbReference>
<reference evidence="1" key="1">
    <citation type="submission" date="2018-05" db="EMBL/GenBank/DDBJ databases">
        <authorList>
            <person name="Lanie J.A."/>
            <person name="Ng W.-L."/>
            <person name="Kazmierczak K.M."/>
            <person name="Andrzejewski T.M."/>
            <person name="Davidsen T.M."/>
            <person name="Wayne K.J."/>
            <person name="Tettelin H."/>
            <person name="Glass J.I."/>
            <person name="Rusch D."/>
            <person name="Podicherti R."/>
            <person name="Tsui H.-C.T."/>
            <person name="Winkler M.E."/>
        </authorList>
    </citation>
    <scope>NUCLEOTIDE SEQUENCE</scope>
</reference>
<name>A0A381VQL6_9ZZZZ</name>
<dbReference type="PROSITE" id="PS51257">
    <property type="entry name" value="PROKAR_LIPOPROTEIN"/>
    <property type="match status" value="1"/>
</dbReference>
<dbReference type="GO" id="GO:0006974">
    <property type="term" value="P:DNA damage response"/>
    <property type="evidence" value="ECO:0007669"/>
    <property type="project" value="TreeGrafter"/>
</dbReference>
<dbReference type="InterPro" id="IPR052022">
    <property type="entry name" value="26kDa_periplasmic_antigen"/>
</dbReference>
<proteinExistence type="predicted"/>
<protein>
    <recommendedName>
        <fullName evidence="2">DUF541 domain-containing protein</fullName>
    </recommendedName>
</protein>
<organism evidence="1">
    <name type="scientific">marine metagenome</name>
    <dbReference type="NCBI Taxonomy" id="408172"/>
    <lineage>
        <taxon>unclassified sequences</taxon>
        <taxon>metagenomes</taxon>
        <taxon>ecological metagenomes</taxon>
    </lineage>
</organism>
<sequence>MNKLLVSTLLIIITSLACSSNDPITDRNVAPLEPTALSPVYASSSTFADGGTVKGVANSDSLSVNEVQGGIRVSGTGTISVEPDVAVLDIGVEVFAGKVSNARSEASIAMDSVISTIKKLGVEEKDIQTTRFSISPRYDYEETIINGKRVGTQVLTGYTVSNTVKAKIFEVDKVGEIIDSAADAGGDYVRINGVDFTVDDPSPYKTTIRKMAVEEAVNKAQEYALLTNVELGPIISLDEMGSGSIQSPYEADYGMRMMMAAAPTTSINSGQLEISLTVNTLFAIK</sequence>
<dbReference type="AlphaFoldDB" id="A0A381VQL6"/>
<evidence type="ECO:0008006" key="2">
    <source>
        <dbReference type="Google" id="ProtNLM"/>
    </source>
</evidence>
<dbReference type="Pfam" id="PF04402">
    <property type="entry name" value="SIMPL"/>
    <property type="match status" value="1"/>
</dbReference>
<dbReference type="Gene3D" id="3.30.70.2970">
    <property type="entry name" value="Protein of unknown function (DUF541), domain 2"/>
    <property type="match status" value="1"/>
</dbReference>